<reference evidence="2 3" key="1">
    <citation type="submission" date="2023-01" db="EMBL/GenBank/DDBJ databases">
        <title>Analysis of 21 Apiospora genomes using comparative genomics revels a genus with tremendous synthesis potential of carbohydrate active enzymes and secondary metabolites.</title>
        <authorList>
            <person name="Sorensen T."/>
        </authorList>
    </citation>
    <scope>NUCLEOTIDE SEQUENCE [LARGE SCALE GENOMIC DNA]</scope>
    <source>
        <strain evidence="2 3">CBS 33761</strain>
    </source>
</reference>
<organism evidence="2 3">
    <name type="scientific">Apiospora rasikravindrae</name>
    <dbReference type="NCBI Taxonomy" id="990691"/>
    <lineage>
        <taxon>Eukaryota</taxon>
        <taxon>Fungi</taxon>
        <taxon>Dikarya</taxon>
        <taxon>Ascomycota</taxon>
        <taxon>Pezizomycotina</taxon>
        <taxon>Sordariomycetes</taxon>
        <taxon>Xylariomycetidae</taxon>
        <taxon>Amphisphaeriales</taxon>
        <taxon>Apiosporaceae</taxon>
        <taxon>Apiospora</taxon>
    </lineage>
</organism>
<feature type="compositionally biased region" description="Polar residues" evidence="1">
    <location>
        <begin position="1"/>
        <end position="23"/>
    </location>
</feature>
<evidence type="ECO:0000313" key="3">
    <source>
        <dbReference type="Proteomes" id="UP001444661"/>
    </source>
</evidence>
<dbReference type="EMBL" id="JAQQWK010000002">
    <property type="protein sequence ID" value="KAK8052423.1"/>
    <property type="molecule type" value="Genomic_DNA"/>
</dbReference>
<feature type="region of interest" description="Disordered" evidence="1">
    <location>
        <begin position="307"/>
        <end position="332"/>
    </location>
</feature>
<dbReference type="Proteomes" id="UP001444661">
    <property type="component" value="Unassembled WGS sequence"/>
</dbReference>
<name>A0ABR1U0K9_9PEZI</name>
<accession>A0ABR1U0K9</accession>
<gene>
    <name evidence="2" type="ORF">PG993_003808</name>
</gene>
<comment type="caution">
    <text evidence="2">The sequence shown here is derived from an EMBL/GenBank/DDBJ whole genome shotgun (WGS) entry which is preliminary data.</text>
</comment>
<proteinExistence type="predicted"/>
<keyword evidence="3" id="KW-1185">Reference proteome</keyword>
<evidence type="ECO:0000313" key="2">
    <source>
        <dbReference type="EMBL" id="KAK8052423.1"/>
    </source>
</evidence>
<sequence>MAGNSATPSSEEARHSPSSPSKDPTTRNESTEGSSTRDCQKKLSQEETGLHYGMQKLCSDLARWPEEGYAAEEARAVKRRKKETFAYFCDGYDQIDPNRSTFLGKLPPEVLMEITDFAPISTTVCLTLTCKLAVIVLGRQWWARYRKYVKQGSHAGDPIYDHHRFFLQLLCRDAKHSEYELCARCNVLHPPLKPPTNHIETKLTKSCQGRSIDYRLRSQGGRYNLLLAHVTTAFKLKAFDAQFAVSHLAGADMYRNYYHQCDISTRADWINGNLILRHEYRFSPIHGHDIGVFSILDRPLRLCPHQYTQEEDPPESHGPPDPRHGRHTRIPTAATPNIIADSILSAFGRSPRPRHPNRPVTLEEKEQLGAAKGNAKYLFSCPRCPTKWRVAYEDIGEMGAKQCTVTFFHCFGKDILEARRHFPWLVQRTGSKRESEGKEPLLKSVLVFQVE</sequence>
<feature type="compositionally biased region" description="Basic and acidic residues" evidence="1">
    <location>
        <begin position="314"/>
        <end position="323"/>
    </location>
</feature>
<protein>
    <recommendedName>
        <fullName evidence="4">F-box domain-containing protein</fullName>
    </recommendedName>
</protein>
<evidence type="ECO:0000256" key="1">
    <source>
        <dbReference type="SAM" id="MobiDB-lite"/>
    </source>
</evidence>
<evidence type="ECO:0008006" key="4">
    <source>
        <dbReference type="Google" id="ProtNLM"/>
    </source>
</evidence>
<feature type="region of interest" description="Disordered" evidence="1">
    <location>
        <begin position="1"/>
        <end position="42"/>
    </location>
</feature>